<dbReference type="PATRIC" id="fig|1140003.3.peg.1563"/>
<comment type="caution">
    <text evidence="2">The sequence shown here is derived from an EMBL/GenBank/DDBJ whole genome shotgun (WGS) entry which is preliminary data.</text>
</comment>
<feature type="transmembrane region" description="Helical" evidence="1">
    <location>
        <begin position="130"/>
        <end position="149"/>
    </location>
</feature>
<protein>
    <submittedName>
        <fullName evidence="2">Uncharacterized protein</fullName>
    </submittedName>
</protein>
<keyword evidence="1" id="KW-0472">Membrane</keyword>
<feature type="transmembrane region" description="Helical" evidence="1">
    <location>
        <begin position="317"/>
        <end position="347"/>
    </location>
</feature>
<sequence>MKTIATLFKGFDRSIPFLLSNTLIIVPFILYLSLSDGEHIYTILPFVLFYTFRMTAIFLIRGLQTTLNNYTILVVALGLGGFGSFLGILGSVNPLFFTLSGALLGFSAAWFTPAYLTMSYQHKEQKLTGYSNPNYLWVLIFLIALILPMSTSGTLKIPLTLGIYTLLFLFAYRSIKTYPHQKFPMKKPEHALIAKKELSLFIGFFVLLLLLRSSRLLINQDVLLLTLIGVTLLFMISIWSLSQSKKYWKLPLWLNLLTFLNGMFGNLLFLFCSLYIKAVYGGGKVTLYLYLPYVLGLFLAMFLTKKVHRLFPKTNPLYIQLAGLGLGFVAFLLPIYLPFTLFILSFFRNGTSSWLNQTYYDTSELPSDRRIAIKFTTQNKGSMTHQFLSMLLILAFILIYRLPLDTFFGLTDYDATATQTILLMQTVKNCLCVLSLILVAYVAYILPKTDTDQ</sequence>
<gene>
    <name evidence="2" type="ORF">I573_00972</name>
</gene>
<evidence type="ECO:0000313" key="3">
    <source>
        <dbReference type="Proteomes" id="UP000015961"/>
    </source>
</evidence>
<dbReference type="AlphaFoldDB" id="S0NXZ2"/>
<proteinExistence type="predicted"/>
<feature type="transmembrane region" description="Helical" evidence="1">
    <location>
        <begin position="40"/>
        <end position="60"/>
    </location>
</feature>
<dbReference type="eggNOG" id="ENOG5033DXW">
    <property type="taxonomic scope" value="Bacteria"/>
</dbReference>
<dbReference type="STRING" id="1140003.OMY_01617"/>
<feature type="transmembrane region" description="Helical" evidence="1">
    <location>
        <begin position="67"/>
        <end position="89"/>
    </location>
</feature>
<feature type="transmembrane region" description="Helical" evidence="1">
    <location>
        <begin position="387"/>
        <end position="408"/>
    </location>
</feature>
<feature type="transmembrane region" description="Helical" evidence="1">
    <location>
        <begin position="15"/>
        <end position="34"/>
    </location>
</feature>
<keyword evidence="1" id="KW-1133">Transmembrane helix</keyword>
<feature type="transmembrane region" description="Helical" evidence="1">
    <location>
        <begin position="253"/>
        <end position="276"/>
    </location>
</feature>
<dbReference type="EMBL" id="ASWO01000003">
    <property type="protein sequence ID" value="EOT86219.1"/>
    <property type="molecule type" value="Genomic_DNA"/>
</dbReference>
<dbReference type="RefSeq" id="WP_016186054.1">
    <property type="nucleotide sequence ID" value="NZ_ASWO01000003.1"/>
</dbReference>
<keyword evidence="3" id="KW-1185">Reference proteome</keyword>
<name>S0NXZ2_9ENTE</name>
<feature type="transmembrane region" description="Helical" evidence="1">
    <location>
        <begin position="193"/>
        <end position="211"/>
    </location>
</feature>
<organism evidence="2 3">
    <name type="scientific">Enterococcus sulfureus ATCC 49903</name>
    <dbReference type="NCBI Taxonomy" id="1140003"/>
    <lineage>
        <taxon>Bacteria</taxon>
        <taxon>Bacillati</taxon>
        <taxon>Bacillota</taxon>
        <taxon>Bacilli</taxon>
        <taxon>Lactobacillales</taxon>
        <taxon>Enterococcaceae</taxon>
        <taxon>Enterococcus</taxon>
    </lineage>
</organism>
<evidence type="ECO:0000313" key="2">
    <source>
        <dbReference type="EMBL" id="EOT86219.1"/>
    </source>
</evidence>
<keyword evidence="1" id="KW-0812">Transmembrane</keyword>
<feature type="transmembrane region" description="Helical" evidence="1">
    <location>
        <begin position="429"/>
        <end position="447"/>
    </location>
</feature>
<accession>S0NXZ2</accession>
<reference evidence="2 3" key="1">
    <citation type="submission" date="2013-03" db="EMBL/GenBank/DDBJ databases">
        <title>The Genome Sequence of Enterococcus sulfureus ATCC_49903 (PacBio/Illumina hybrid assembly).</title>
        <authorList>
            <consortium name="The Broad Institute Genomics Platform"/>
            <consortium name="The Broad Institute Genome Sequencing Center for Infectious Disease"/>
            <person name="Earl A."/>
            <person name="Russ C."/>
            <person name="Gilmore M."/>
            <person name="Surin D."/>
            <person name="Walker B."/>
            <person name="Young S."/>
            <person name="Zeng Q."/>
            <person name="Gargeya S."/>
            <person name="Fitzgerald M."/>
            <person name="Haas B."/>
            <person name="Abouelleil A."/>
            <person name="Allen A.W."/>
            <person name="Alvarado L."/>
            <person name="Arachchi H.M."/>
            <person name="Berlin A.M."/>
            <person name="Chapman S.B."/>
            <person name="Gainer-Dewar J."/>
            <person name="Goldberg J."/>
            <person name="Griggs A."/>
            <person name="Gujja S."/>
            <person name="Hansen M."/>
            <person name="Howarth C."/>
            <person name="Imamovic A."/>
            <person name="Ireland A."/>
            <person name="Larimer J."/>
            <person name="McCowan C."/>
            <person name="Murphy C."/>
            <person name="Pearson M."/>
            <person name="Poon T.W."/>
            <person name="Priest M."/>
            <person name="Roberts A."/>
            <person name="Saif S."/>
            <person name="Shea T."/>
            <person name="Sisk P."/>
            <person name="Sykes S."/>
            <person name="Wortman J."/>
            <person name="Nusbaum C."/>
            <person name="Birren B."/>
        </authorList>
    </citation>
    <scope>NUCLEOTIDE SEQUENCE [LARGE SCALE GENOMIC DNA]</scope>
    <source>
        <strain evidence="2 3">ATCC 49903</strain>
    </source>
</reference>
<feature type="transmembrane region" description="Helical" evidence="1">
    <location>
        <begin position="223"/>
        <end position="241"/>
    </location>
</feature>
<feature type="transmembrane region" description="Helical" evidence="1">
    <location>
        <begin position="95"/>
        <end position="118"/>
    </location>
</feature>
<dbReference type="OrthoDB" id="2243815at2"/>
<evidence type="ECO:0000256" key="1">
    <source>
        <dbReference type="SAM" id="Phobius"/>
    </source>
</evidence>
<feature type="transmembrane region" description="Helical" evidence="1">
    <location>
        <begin position="288"/>
        <end position="305"/>
    </location>
</feature>
<dbReference type="Proteomes" id="UP000015961">
    <property type="component" value="Unassembled WGS sequence"/>
</dbReference>